<dbReference type="Proteomes" id="UP000825886">
    <property type="component" value="Chromosome"/>
</dbReference>
<comment type="similarity">
    <text evidence="1">Belongs to the GST superfamily.</text>
</comment>
<dbReference type="InterPro" id="IPR036282">
    <property type="entry name" value="Glutathione-S-Trfase_C_sf"/>
</dbReference>
<dbReference type="SFLD" id="SFLDG01150">
    <property type="entry name" value="Main.1:_Beta-like"/>
    <property type="match status" value="1"/>
</dbReference>
<dbReference type="Pfam" id="PF02798">
    <property type="entry name" value="GST_N"/>
    <property type="match status" value="1"/>
</dbReference>
<evidence type="ECO:0000259" key="2">
    <source>
        <dbReference type="PROSITE" id="PS50404"/>
    </source>
</evidence>
<feature type="domain" description="GST C-terminal" evidence="3">
    <location>
        <begin position="86"/>
        <end position="205"/>
    </location>
</feature>
<evidence type="ECO:0000313" key="4">
    <source>
        <dbReference type="EMBL" id="QZN97369.1"/>
    </source>
</evidence>
<dbReference type="InterPro" id="IPR010987">
    <property type="entry name" value="Glutathione-S-Trfase_C-like"/>
</dbReference>
<feature type="domain" description="GST N-terminal" evidence="2">
    <location>
        <begin position="1"/>
        <end position="81"/>
    </location>
</feature>
<name>A0ABX9AQA7_9ENTR</name>
<dbReference type="PROSITE" id="PS50405">
    <property type="entry name" value="GST_CTER"/>
    <property type="match status" value="1"/>
</dbReference>
<dbReference type="RefSeq" id="WP_222160410.1">
    <property type="nucleotide sequence ID" value="NZ_CP081864.1"/>
</dbReference>
<evidence type="ECO:0000259" key="3">
    <source>
        <dbReference type="PROSITE" id="PS50405"/>
    </source>
</evidence>
<dbReference type="CDD" id="cd03047">
    <property type="entry name" value="GST_N_2"/>
    <property type="match status" value="1"/>
</dbReference>
<dbReference type="CDD" id="cd03180">
    <property type="entry name" value="GST_C_2"/>
    <property type="match status" value="1"/>
</dbReference>
<dbReference type="PANTHER" id="PTHR44051:SF19">
    <property type="entry name" value="DISULFIDE-BOND OXIDOREDUCTASE YFCG"/>
    <property type="match status" value="1"/>
</dbReference>
<reference evidence="4 5" key="1">
    <citation type="submission" date="2021-08" db="EMBL/GenBank/DDBJ databases">
        <title>Culture and genomic analysis of Symbiopectobacterium purcellii sp. nov. gen. nov., isolated from the leafhopper Empoasca decipiens.</title>
        <authorList>
            <person name="Nadal-Jimenez P."/>
            <person name="Siozios S."/>
            <person name="Halliday N."/>
            <person name="Camara M."/>
            <person name="Hurst G.D.D."/>
        </authorList>
    </citation>
    <scope>NUCLEOTIDE SEQUENCE [LARGE SCALE GENOMIC DNA]</scope>
    <source>
        <strain evidence="4 5">SyEd1</strain>
    </source>
</reference>
<dbReference type="Pfam" id="PF00043">
    <property type="entry name" value="GST_C"/>
    <property type="match status" value="1"/>
</dbReference>
<dbReference type="InterPro" id="IPR004046">
    <property type="entry name" value="GST_C"/>
</dbReference>
<dbReference type="InterPro" id="IPR036249">
    <property type="entry name" value="Thioredoxin-like_sf"/>
</dbReference>
<dbReference type="Gene3D" id="1.20.1050.10">
    <property type="match status" value="1"/>
</dbReference>
<proteinExistence type="inferred from homology"/>
<organism evidence="4 5">
    <name type="scientific">Symbiopectobacterium purcellii</name>
    <dbReference type="NCBI Taxonomy" id="2871826"/>
    <lineage>
        <taxon>Bacteria</taxon>
        <taxon>Pseudomonadati</taxon>
        <taxon>Pseudomonadota</taxon>
        <taxon>Gammaproteobacteria</taxon>
        <taxon>Enterobacterales</taxon>
        <taxon>Enterobacteriaceae</taxon>
    </lineage>
</organism>
<sequence>MLTLWGRENSSNVKKVRWLAAELGLSYQHIPAGGQFGRNRETDYLAMNPKGLIPCLQDDDLVLWESNTIVRYLAAKYGQQSLYLADHGQRANAEKWMDWAISLAVPFGSVFIGLVRTAPEQRDVALIAKQKAECERLLAIADDALSRQPWLSGPAFGIGDIPLGCIAYGWFNMDIERPSLPHLERWYQQLTARPAFRDTVMLPLT</sequence>
<evidence type="ECO:0000313" key="5">
    <source>
        <dbReference type="Proteomes" id="UP000825886"/>
    </source>
</evidence>
<dbReference type="SUPFAM" id="SSF47616">
    <property type="entry name" value="GST C-terminal domain-like"/>
    <property type="match status" value="1"/>
</dbReference>
<dbReference type="SFLD" id="SFLDG00358">
    <property type="entry name" value="Main_(cytGST)"/>
    <property type="match status" value="1"/>
</dbReference>
<dbReference type="EMBL" id="CP081864">
    <property type="protein sequence ID" value="QZN97369.1"/>
    <property type="molecule type" value="Genomic_DNA"/>
</dbReference>
<dbReference type="PROSITE" id="PS50404">
    <property type="entry name" value="GST_NTER"/>
    <property type="match status" value="1"/>
</dbReference>
<dbReference type="SFLD" id="SFLDS00019">
    <property type="entry name" value="Glutathione_Transferase_(cytos"/>
    <property type="match status" value="1"/>
</dbReference>
<gene>
    <name evidence="4" type="ORF">K6K13_08540</name>
</gene>
<dbReference type="InterPro" id="IPR004045">
    <property type="entry name" value="Glutathione_S-Trfase_N"/>
</dbReference>
<dbReference type="Gene3D" id="3.40.30.10">
    <property type="entry name" value="Glutaredoxin"/>
    <property type="match status" value="1"/>
</dbReference>
<dbReference type="PANTHER" id="PTHR44051">
    <property type="entry name" value="GLUTATHIONE S-TRANSFERASE-RELATED"/>
    <property type="match status" value="1"/>
</dbReference>
<keyword evidence="5" id="KW-1185">Reference proteome</keyword>
<dbReference type="SUPFAM" id="SSF52833">
    <property type="entry name" value="Thioredoxin-like"/>
    <property type="match status" value="1"/>
</dbReference>
<protein>
    <submittedName>
        <fullName evidence="4">Glutathione S-transferase</fullName>
    </submittedName>
</protein>
<accession>A0ABX9AQA7</accession>
<dbReference type="InterPro" id="IPR040079">
    <property type="entry name" value="Glutathione_S-Trfase"/>
</dbReference>
<evidence type="ECO:0000256" key="1">
    <source>
        <dbReference type="RuleBase" id="RU003494"/>
    </source>
</evidence>